<proteinExistence type="predicted"/>
<protein>
    <submittedName>
        <fullName evidence="1">Uncharacterized protein</fullName>
    </submittedName>
</protein>
<sequence length="71" mass="8086">MRGNSVYGARERTQADKANDCFAFIFNARPAALMAMTAERLCADKGVTNRQARREIEVRLLAAQDRERRRA</sequence>
<reference evidence="1" key="1">
    <citation type="journal article" date="2014" name="Int. J. Syst. Evol. Microbiol.">
        <title>Complete genome sequence of Corynebacterium casei LMG S-19264T (=DSM 44701T), isolated from a smear-ripened cheese.</title>
        <authorList>
            <consortium name="US DOE Joint Genome Institute (JGI-PGF)"/>
            <person name="Walter F."/>
            <person name="Albersmeier A."/>
            <person name="Kalinowski J."/>
            <person name="Ruckert C."/>
        </authorList>
    </citation>
    <scope>NUCLEOTIDE SEQUENCE</scope>
    <source>
        <strain evidence="1">CGMCC 1.15330</strain>
    </source>
</reference>
<evidence type="ECO:0000313" key="2">
    <source>
        <dbReference type="Proteomes" id="UP000623067"/>
    </source>
</evidence>
<name>A0A916SRS8_9SPHN</name>
<dbReference type="RefSeq" id="WP_188656614.1">
    <property type="nucleotide sequence ID" value="NZ_BMIH01000001.1"/>
</dbReference>
<keyword evidence="2" id="KW-1185">Reference proteome</keyword>
<dbReference type="EMBL" id="BMIH01000001">
    <property type="protein sequence ID" value="GGB14912.1"/>
    <property type="molecule type" value="Genomic_DNA"/>
</dbReference>
<dbReference type="Proteomes" id="UP000623067">
    <property type="component" value="Unassembled WGS sequence"/>
</dbReference>
<accession>A0A916SRS8</accession>
<organism evidence="1 2">
    <name type="scientific">Sphingomonas metalli</name>
    <dbReference type="NCBI Taxonomy" id="1779358"/>
    <lineage>
        <taxon>Bacteria</taxon>
        <taxon>Pseudomonadati</taxon>
        <taxon>Pseudomonadota</taxon>
        <taxon>Alphaproteobacteria</taxon>
        <taxon>Sphingomonadales</taxon>
        <taxon>Sphingomonadaceae</taxon>
        <taxon>Sphingomonas</taxon>
    </lineage>
</organism>
<reference evidence="1" key="2">
    <citation type="submission" date="2020-09" db="EMBL/GenBank/DDBJ databases">
        <authorList>
            <person name="Sun Q."/>
            <person name="Zhou Y."/>
        </authorList>
    </citation>
    <scope>NUCLEOTIDE SEQUENCE</scope>
    <source>
        <strain evidence="1">CGMCC 1.15330</strain>
    </source>
</reference>
<gene>
    <name evidence="1" type="ORF">GCM10011380_00400</name>
</gene>
<evidence type="ECO:0000313" key="1">
    <source>
        <dbReference type="EMBL" id="GGB14912.1"/>
    </source>
</evidence>
<comment type="caution">
    <text evidence="1">The sequence shown here is derived from an EMBL/GenBank/DDBJ whole genome shotgun (WGS) entry which is preliminary data.</text>
</comment>
<dbReference type="AlphaFoldDB" id="A0A916SRS8"/>